<dbReference type="CDD" id="cd12087">
    <property type="entry name" value="TM_EGFR-like"/>
    <property type="match status" value="1"/>
</dbReference>
<organism evidence="3 4">
    <name type="scientific">Pestalotiopsis fici (strain W106-1 / CGMCC3.15140)</name>
    <dbReference type="NCBI Taxonomy" id="1229662"/>
    <lineage>
        <taxon>Eukaryota</taxon>
        <taxon>Fungi</taxon>
        <taxon>Dikarya</taxon>
        <taxon>Ascomycota</taxon>
        <taxon>Pezizomycotina</taxon>
        <taxon>Sordariomycetes</taxon>
        <taxon>Xylariomycetidae</taxon>
        <taxon>Amphisphaeriales</taxon>
        <taxon>Sporocadaceae</taxon>
        <taxon>Pestalotiopsis</taxon>
    </lineage>
</organism>
<evidence type="ECO:0000256" key="1">
    <source>
        <dbReference type="SAM" id="MobiDB-lite"/>
    </source>
</evidence>
<keyword evidence="2" id="KW-1133">Transmembrane helix</keyword>
<feature type="compositionally biased region" description="Low complexity" evidence="1">
    <location>
        <begin position="84"/>
        <end position="109"/>
    </location>
</feature>
<dbReference type="STRING" id="1229662.W3XND3"/>
<accession>W3XND3</accession>
<reference evidence="4" key="1">
    <citation type="journal article" date="2015" name="BMC Genomics">
        <title>Genomic and transcriptomic analysis of the endophytic fungus Pestalotiopsis fici reveals its lifestyle and high potential for synthesis of natural products.</title>
        <authorList>
            <person name="Wang X."/>
            <person name="Zhang X."/>
            <person name="Liu L."/>
            <person name="Xiang M."/>
            <person name="Wang W."/>
            <person name="Sun X."/>
            <person name="Che Y."/>
            <person name="Guo L."/>
            <person name="Liu G."/>
            <person name="Guo L."/>
            <person name="Wang C."/>
            <person name="Yin W.B."/>
            <person name="Stadler M."/>
            <person name="Zhang X."/>
            <person name="Liu X."/>
        </authorList>
    </citation>
    <scope>NUCLEOTIDE SEQUENCE [LARGE SCALE GENOMIC DNA]</scope>
    <source>
        <strain evidence="4">W106-1 / CGMCC3.15140</strain>
    </source>
</reference>
<protein>
    <submittedName>
        <fullName evidence="3">Uncharacterized protein</fullName>
    </submittedName>
</protein>
<proteinExistence type="predicted"/>
<dbReference type="InParanoid" id="W3XND3"/>
<feature type="compositionally biased region" description="Polar residues" evidence="1">
    <location>
        <begin position="111"/>
        <end position="125"/>
    </location>
</feature>
<keyword evidence="2" id="KW-0812">Transmembrane</keyword>
<evidence type="ECO:0000313" key="3">
    <source>
        <dbReference type="EMBL" id="ETS86756.1"/>
    </source>
</evidence>
<gene>
    <name evidence="3" type="ORF">PFICI_00584</name>
</gene>
<dbReference type="OrthoDB" id="4777756at2759"/>
<keyword evidence="2" id="KW-0472">Membrane</keyword>
<sequence length="410" mass="43096">MDINHIFLRSFGDCPAGSSFTSCGGPEPYWRGCCSSHGCSDSEGCPADAKISIQVSSGENWPSFTTMTTSHKASSDVGAPMTGESPTPTTSMDTSTSTTEEPSKTPAETAHVTSNTIGSLDTAATPTGATVDGSGRLSPGAIAGISVGSGVGAIALLIAIFLLFRRRKHAKRMPSYRDNLHGEFNEKEPPHEFQSSAARRNGDDVFAAFGGRATSFESSKAPQTITPSASRHLPLRQDEVSPVSSPCSPAGVSYVSPITPQFTSPIQLEGPPPGNRDTVSSRAPSGPAHLESSCLYHELDSADTARPNTFELPTPTPPMTPQTAQGLCHEAKSDHPEALMPGAFPNVVKDAQRQKFTRVQSGDAAVVSIGGKSQHSRPGSFDHPASLRATMNATADDVKSNRHVNSWAHL</sequence>
<dbReference type="RefSeq" id="XP_007827356.1">
    <property type="nucleotide sequence ID" value="XM_007829165.1"/>
</dbReference>
<keyword evidence="4" id="KW-1185">Reference proteome</keyword>
<feature type="region of interest" description="Disordered" evidence="1">
    <location>
        <begin position="262"/>
        <end position="289"/>
    </location>
</feature>
<dbReference type="EMBL" id="KI912109">
    <property type="protein sequence ID" value="ETS86756.1"/>
    <property type="molecule type" value="Genomic_DNA"/>
</dbReference>
<feature type="transmembrane region" description="Helical" evidence="2">
    <location>
        <begin position="141"/>
        <end position="164"/>
    </location>
</feature>
<dbReference type="Proteomes" id="UP000030651">
    <property type="component" value="Unassembled WGS sequence"/>
</dbReference>
<dbReference type="GeneID" id="19265597"/>
<evidence type="ECO:0000256" key="2">
    <source>
        <dbReference type="SAM" id="Phobius"/>
    </source>
</evidence>
<evidence type="ECO:0000313" key="4">
    <source>
        <dbReference type="Proteomes" id="UP000030651"/>
    </source>
</evidence>
<dbReference type="AlphaFoldDB" id="W3XND3"/>
<feature type="region of interest" description="Disordered" evidence="1">
    <location>
        <begin position="68"/>
        <end position="125"/>
    </location>
</feature>
<dbReference type="HOGENOM" id="CLU_671034_0_0_1"/>
<name>W3XND3_PESFW</name>
<dbReference type="KEGG" id="pfy:PFICI_00584"/>